<dbReference type="SUPFAM" id="SSF47473">
    <property type="entry name" value="EF-hand"/>
    <property type="match status" value="1"/>
</dbReference>
<dbReference type="PROSITE" id="PS50222">
    <property type="entry name" value="EF_HAND_2"/>
    <property type="match status" value="1"/>
</dbReference>
<name>A0A2A2GA99_9RHOB</name>
<evidence type="ECO:0000259" key="1">
    <source>
        <dbReference type="PROSITE" id="PS50222"/>
    </source>
</evidence>
<dbReference type="EMBL" id="NSJZ01000059">
    <property type="protein sequence ID" value="PAU93765.1"/>
    <property type="molecule type" value="Genomic_DNA"/>
</dbReference>
<dbReference type="RefSeq" id="WP_095641526.1">
    <property type="nucleotide sequence ID" value="NZ_NSJZ01000059.1"/>
</dbReference>
<evidence type="ECO:0000313" key="2">
    <source>
        <dbReference type="EMBL" id="PAU93765.1"/>
    </source>
</evidence>
<organism evidence="2 3">
    <name type="scientific">Paracoccus salipaludis</name>
    <dbReference type="NCBI Taxonomy" id="2032623"/>
    <lineage>
        <taxon>Bacteria</taxon>
        <taxon>Pseudomonadati</taxon>
        <taxon>Pseudomonadota</taxon>
        <taxon>Alphaproteobacteria</taxon>
        <taxon>Rhodobacterales</taxon>
        <taxon>Paracoccaceae</taxon>
        <taxon>Paracoccus</taxon>
    </lineage>
</organism>
<feature type="domain" description="EF-hand" evidence="1">
    <location>
        <begin position="3"/>
        <end position="38"/>
    </location>
</feature>
<dbReference type="InterPro" id="IPR002048">
    <property type="entry name" value="EF_hand_dom"/>
</dbReference>
<sequence length="44" mass="4871">MYQWLTIARERFKAADANKDGKIDASELDAETGTDLKAMIAPTN</sequence>
<dbReference type="OrthoDB" id="8453759at2"/>
<comment type="caution">
    <text evidence="2">The sequence shown here is derived from an EMBL/GenBank/DDBJ whole genome shotgun (WGS) entry which is preliminary data.</text>
</comment>
<evidence type="ECO:0000313" key="3">
    <source>
        <dbReference type="Proteomes" id="UP000218023"/>
    </source>
</evidence>
<proteinExistence type="predicted"/>
<reference evidence="2 3" key="1">
    <citation type="submission" date="2017-09" db="EMBL/GenBank/DDBJ databases">
        <title>Paracoccus alkalisoli sp. nov., isolated from saline alkaline soil.</title>
        <authorList>
            <person name="Dong X."/>
            <person name="Zhang G."/>
        </authorList>
    </citation>
    <scope>NUCLEOTIDE SEQUENCE [LARGE SCALE GENOMIC DNA]</scope>
    <source>
        <strain evidence="2 3">WN007</strain>
    </source>
</reference>
<dbReference type="Pfam" id="PF13202">
    <property type="entry name" value="EF-hand_5"/>
    <property type="match status" value="1"/>
</dbReference>
<accession>A0A2A2GA99</accession>
<dbReference type="Proteomes" id="UP000218023">
    <property type="component" value="Unassembled WGS sequence"/>
</dbReference>
<gene>
    <name evidence="2" type="ORF">CK240_17410</name>
</gene>
<dbReference type="InterPro" id="IPR011992">
    <property type="entry name" value="EF-hand-dom_pair"/>
</dbReference>
<dbReference type="Gene3D" id="1.10.238.10">
    <property type="entry name" value="EF-hand"/>
    <property type="match status" value="1"/>
</dbReference>
<keyword evidence="3" id="KW-1185">Reference proteome</keyword>
<protein>
    <recommendedName>
        <fullName evidence="1">EF-hand domain-containing protein</fullName>
    </recommendedName>
</protein>
<dbReference type="AlphaFoldDB" id="A0A2A2GA99"/>
<dbReference type="PROSITE" id="PS00018">
    <property type="entry name" value="EF_HAND_1"/>
    <property type="match status" value="1"/>
</dbReference>
<dbReference type="GO" id="GO:0005509">
    <property type="term" value="F:calcium ion binding"/>
    <property type="evidence" value="ECO:0007669"/>
    <property type="project" value="InterPro"/>
</dbReference>
<dbReference type="InterPro" id="IPR018247">
    <property type="entry name" value="EF_Hand_1_Ca_BS"/>
</dbReference>